<dbReference type="AlphaFoldDB" id="A0A0A8K5M2"/>
<dbReference type="STRING" id="1384459.GL4_1837"/>
<reference evidence="1 2" key="1">
    <citation type="submission" date="2014-09" db="EMBL/GenBank/DDBJ databases">
        <title>Genome sequencing of Methyloceanibacter caenitepidi Gela4.</title>
        <authorList>
            <person name="Takeuchi M."/>
            <person name="Susumu S."/>
            <person name="Kamagata Y."/>
            <person name="Oshima K."/>
            <person name="Hattori M."/>
            <person name="Iwasaki W."/>
        </authorList>
    </citation>
    <scope>NUCLEOTIDE SEQUENCE [LARGE SCALE GENOMIC DNA]</scope>
    <source>
        <strain evidence="1 2">Gela4</strain>
    </source>
</reference>
<name>A0A0A8K5M2_9HYPH</name>
<dbReference type="Proteomes" id="UP000031643">
    <property type="component" value="Chromosome"/>
</dbReference>
<evidence type="ECO:0000313" key="1">
    <source>
        <dbReference type="EMBL" id="BAQ17289.1"/>
    </source>
</evidence>
<dbReference type="HOGENOM" id="CLU_037269_6_1_5"/>
<evidence type="ECO:0000313" key="2">
    <source>
        <dbReference type="Proteomes" id="UP000031643"/>
    </source>
</evidence>
<dbReference type="Pfam" id="PF00494">
    <property type="entry name" value="SQS_PSY"/>
    <property type="match status" value="1"/>
</dbReference>
<dbReference type="InterPro" id="IPR008949">
    <property type="entry name" value="Isoprenoid_synthase_dom_sf"/>
</dbReference>
<dbReference type="GO" id="GO:0016740">
    <property type="term" value="F:transferase activity"/>
    <property type="evidence" value="ECO:0007669"/>
    <property type="project" value="UniProtKB-KW"/>
</dbReference>
<keyword evidence="1" id="KW-0808">Transferase</keyword>
<dbReference type="KEGG" id="mcg:GL4_1837"/>
<organism evidence="1 2">
    <name type="scientific">Methyloceanibacter caenitepidi</name>
    <dbReference type="NCBI Taxonomy" id="1384459"/>
    <lineage>
        <taxon>Bacteria</taxon>
        <taxon>Pseudomonadati</taxon>
        <taxon>Pseudomonadota</taxon>
        <taxon>Alphaproteobacteria</taxon>
        <taxon>Hyphomicrobiales</taxon>
        <taxon>Hyphomicrobiaceae</taxon>
        <taxon>Methyloceanibacter</taxon>
    </lineage>
</organism>
<proteinExistence type="predicted"/>
<keyword evidence="2" id="KW-1185">Reference proteome</keyword>
<dbReference type="SUPFAM" id="SSF48576">
    <property type="entry name" value="Terpenoid synthases"/>
    <property type="match status" value="1"/>
</dbReference>
<dbReference type="EMBL" id="AP014648">
    <property type="protein sequence ID" value="BAQ17289.1"/>
    <property type="molecule type" value="Genomic_DNA"/>
</dbReference>
<protein>
    <submittedName>
        <fullName evidence="1">Phytoene synthase</fullName>
        <ecNumber evidence="1">2.5.1.32</ecNumber>
    </submittedName>
</protein>
<dbReference type="InterPro" id="IPR002060">
    <property type="entry name" value="Squ/phyt_synthse"/>
</dbReference>
<accession>A0A0A8K5M2</accession>
<dbReference type="Gene3D" id="1.10.600.10">
    <property type="entry name" value="Farnesyl Diphosphate Synthase"/>
    <property type="match status" value="1"/>
</dbReference>
<gene>
    <name evidence="1" type="ORF">GL4_1837</name>
</gene>
<sequence>MKERERDATVQRMARKADPDRAIAALFAPASVRDDLFALFALNGELARIAEQVSEPGLGAIRLQWWRDALERAEAGEATGHPVADAFGDVLARRNLSRERIAGLIDARSFDIGETVMPDTRTLDAYLFDTTGGLFALAAEIVGAEGENQSLIAQAAGQAYGRVRVMRSLPALAAKGRTYLAADALEKAGTAPADIFGGNTTPGLIALLGDMREEARASLQEARFHLRGAGMKGTGLDAAGQTAYLPLALVEPYLKALAKVKDPLHDIARINPLTRLWCLMRAR</sequence>
<dbReference type="EC" id="2.5.1.32" evidence="1"/>